<keyword evidence="1" id="KW-0732">Signal</keyword>
<gene>
    <name evidence="2" type="ORF">K0T92_00045</name>
</gene>
<keyword evidence="3" id="KW-1185">Reference proteome</keyword>
<comment type="caution">
    <text evidence="2">The sequence shown here is derived from an EMBL/GenBank/DDBJ whole genome shotgun (WGS) entry which is preliminary data.</text>
</comment>
<evidence type="ECO:0000256" key="1">
    <source>
        <dbReference type="SAM" id="SignalP"/>
    </source>
</evidence>
<evidence type="ECO:0000313" key="2">
    <source>
        <dbReference type="EMBL" id="MBW7473125.1"/>
    </source>
</evidence>
<dbReference type="Proteomes" id="UP000812277">
    <property type="component" value="Unassembled WGS sequence"/>
</dbReference>
<evidence type="ECO:0000313" key="3">
    <source>
        <dbReference type="Proteomes" id="UP000812277"/>
    </source>
</evidence>
<accession>A0ABS7CZT3</accession>
<feature type="signal peptide" evidence="1">
    <location>
        <begin position="1"/>
        <end position="25"/>
    </location>
</feature>
<dbReference type="RefSeq" id="WP_219870382.1">
    <property type="nucleotide sequence ID" value="NZ_JAHZIJ010000001.1"/>
</dbReference>
<feature type="chain" id="PRO_5047054500" evidence="1">
    <location>
        <begin position="26"/>
        <end position="152"/>
    </location>
</feature>
<organism evidence="2 3">
    <name type="scientific">Paenibacillus oenotherae</name>
    <dbReference type="NCBI Taxonomy" id="1435645"/>
    <lineage>
        <taxon>Bacteria</taxon>
        <taxon>Bacillati</taxon>
        <taxon>Bacillota</taxon>
        <taxon>Bacilli</taxon>
        <taxon>Bacillales</taxon>
        <taxon>Paenibacillaceae</taxon>
        <taxon>Paenibacillus</taxon>
    </lineage>
</organism>
<name>A0ABS7CZT3_9BACL</name>
<sequence length="152" mass="17028">MKSKKLILSVLVAACMLTVSQTAFASGNFSPEPFADSIDKAEKFAEPQFFSHYINAVNDVDWYSYTNTSGKDQYVTVFLLTPKNNNNDLTVSWGSDPDHLKGTANVADRGTDKFDSYTQKIQSGDSIYWKVAPHAAGSFDSKVNYWTWFQVK</sequence>
<reference evidence="2 3" key="1">
    <citation type="submission" date="2021-07" db="EMBL/GenBank/DDBJ databases">
        <title>Paenibacillus radiodurans sp. nov., isolated from the southeastern edge of Tengger Desert.</title>
        <authorList>
            <person name="Zhang G."/>
        </authorList>
    </citation>
    <scope>NUCLEOTIDE SEQUENCE [LARGE SCALE GENOMIC DNA]</scope>
    <source>
        <strain evidence="2 3">DT7-4</strain>
    </source>
</reference>
<proteinExistence type="predicted"/>
<protein>
    <submittedName>
        <fullName evidence="2">Uncharacterized protein</fullName>
    </submittedName>
</protein>
<dbReference type="EMBL" id="JAHZIJ010000001">
    <property type="protein sequence ID" value="MBW7473125.1"/>
    <property type="molecule type" value="Genomic_DNA"/>
</dbReference>